<feature type="compositionally biased region" description="Low complexity" evidence="1">
    <location>
        <begin position="122"/>
        <end position="151"/>
    </location>
</feature>
<dbReference type="EMBL" id="LR824018">
    <property type="protein sequence ID" value="CAH0587030.1"/>
    <property type="molecule type" value="Genomic_DNA"/>
</dbReference>
<name>A0A9P0FTL4_CHRIL</name>
<dbReference type="OrthoDB" id="7482832at2759"/>
<evidence type="ECO:0000256" key="2">
    <source>
        <dbReference type="SAM" id="SignalP"/>
    </source>
</evidence>
<evidence type="ECO:0000256" key="1">
    <source>
        <dbReference type="SAM" id="MobiDB-lite"/>
    </source>
</evidence>
<proteinExistence type="predicted"/>
<keyword evidence="4" id="KW-1185">Reference proteome</keyword>
<organism evidence="3 4">
    <name type="scientific">Chrysodeixis includens</name>
    <name type="common">Soybean looper</name>
    <name type="synonym">Pseudoplusia includens</name>
    <dbReference type="NCBI Taxonomy" id="689277"/>
    <lineage>
        <taxon>Eukaryota</taxon>
        <taxon>Metazoa</taxon>
        <taxon>Ecdysozoa</taxon>
        <taxon>Arthropoda</taxon>
        <taxon>Hexapoda</taxon>
        <taxon>Insecta</taxon>
        <taxon>Pterygota</taxon>
        <taxon>Neoptera</taxon>
        <taxon>Endopterygota</taxon>
        <taxon>Lepidoptera</taxon>
        <taxon>Glossata</taxon>
        <taxon>Ditrysia</taxon>
        <taxon>Noctuoidea</taxon>
        <taxon>Noctuidae</taxon>
        <taxon>Plusiinae</taxon>
        <taxon>Chrysodeixis</taxon>
    </lineage>
</organism>
<feature type="compositionally biased region" description="Basic and acidic residues" evidence="1">
    <location>
        <begin position="40"/>
        <end position="49"/>
    </location>
</feature>
<feature type="region of interest" description="Disordered" evidence="1">
    <location>
        <begin position="20"/>
        <end position="57"/>
    </location>
</feature>
<feature type="chain" id="PRO_5040367190" evidence="2">
    <location>
        <begin position="19"/>
        <end position="382"/>
    </location>
</feature>
<reference evidence="3" key="1">
    <citation type="submission" date="2021-12" db="EMBL/GenBank/DDBJ databases">
        <authorList>
            <person name="King R."/>
        </authorList>
    </citation>
    <scope>NUCLEOTIDE SEQUENCE</scope>
</reference>
<dbReference type="Proteomes" id="UP001154114">
    <property type="component" value="Chromosome 15"/>
</dbReference>
<accession>A0A9P0FTL4</accession>
<evidence type="ECO:0000313" key="3">
    <source>
        <dbReference type="EMBL" id="CAH0587030.1"/>
    </source>
</evidence>
<gene>
    <name evidence="3" type="ORF">CINC_LOCUS3512</name>
</gene>
<feature type="compositionally biased region" description="Polar residues" evidence="1">
    <location>
        <begin position="20"/>
        <end position="39"/>
    </location>
</feature>
<keyword evidence="2" id="KW-0732">Signal</keyword>
<protein>
    <submittedName>
        <fullName evidence="3">Uncharacterized protein</fullName>
    </submittedName>
</protein>
<evidence type="ECO:0000313" key="4">
    <source>
        <dbReference type="Proteomes" id="UP001154114"/>
    </source>
</evidence>
<dbReference type="AlphaFoldDB" id="A0A9P0FTL4"/>
<feature type="signal peptide" evidence="2">
    <location>
        <begin position="1"/>
        <end position="18"/>
    </location>
</feature>
<feature type="region of interest" description="Disordered" evidence="1">
    <location>
        <begin position="109"/>
        <end position="158"/>
    </location>
</feature>
<sequence length="382" mass="41034">MLRQVIVLLCATSIYCQSASPSASDVNNLSETSSDIVTSEETKKNDTSEPKPAGFVPLSRNEYASIDIQGRGFSLSENLSQQIRNPLPGYLPPKPKPLEASSAKVNGIAVPPPLKPINVDDGSSTTITTSGQSSGQSTSYSASVESGPSESEVVEADAIKPVPLKMETVTSTTAKIDTVKPQEEEKEKPAAEYVHPIQAYHTVISPPTIQYIHSPKVTYAVNPVGHVPVSPKIVSLEHFDSFPAHASSAFKYSPAPSFFKYGPTPVPVVKPIPVPVLYDGPEVDTFHHSAPHFAVDSEPIPVPVISDSHVGYHPVPDQVVHAKSFVENIYSPTGSHRHHIDHTAHVDHSGHRYESYSRAVSYSPASSVSSVQFNGLGASYGW</sequence>